<keyword evidence="1" id="KW-0732">Signal</keyword>
<accession>A0ABQ8KX53</accession>
<dbReference type="GeneID" id="72003197"/>
<comment type="caution">
    <text evidence="2">The sequence shown here is derived from an EMBL/GenBank/DDBJ whole genome shotgun (WGS) entry which is preliminary data.</text>
</comment>
<evidence type="ECO:0000256" key="1">
    <source>
        <dbReference type="SAM" id="SignalP"/>
    </source>
</evidence>
<protein>
    <recommendedName>
        <fullName evidence="4">Secreted protein</fullName>
    </recommendedName>
</protein>
<feature type="chain" id="PRO_5046457766" description="Secreted protein" evidence="1">
    <location>
        <begin position="25"/>
        <end position="81"/>
    </location>
</feature>
<evidence type="ECO:0000313" key="2">
    <source>
        <dbReference type="EMBL" id="KAH9842948.1"/>
    </source>
</evidence>
<evidence type="ECO:0000313" key="3">
    <source>
        <dbReference type="Proteomes" id="UP000814176"/>
    </source>
</evidence>
<gene>
    <name evidence="2" type="ORF">C8Q71DRAFT_735305</name>
</gene>
<organism evidence="2 3">
    <name type="scientific">Rhodofomes roseus</name>
    <dbReference type="NCBI Taxonomy" id="34475"/>
    <lineage>
        <taxon>Eukaryota</taxon>
        <taxon>Fungi</taxon>
        <taxon>Dikarya</taxon>
        <taxon>Basidiomycota</taxon>
        <taxon>Agaricomycotina</taxon>
        <taxon>Agaricomycetes</taxon>
        <taxon>Polyporales</taxon>
        <taxon>Rhodofomes</taxon>
    </lineage>
</organism>
<dbReference type="RefSeq" id="XP_047783995.1">
    <property type="nucleotide sequence ID" value="XM_047922465.1"/>
</dbReference>
<evidence type="ECO:0008006" key="4">
    <source>
        <dbReference type="Google" id="ProtNLM"/>
    </source>
</evidence>
<proteinExistence type="predicted"/>
<dbReference type="Proteomes" id="UP000814176">
    <property type="component" value="Unassembled WGS sequence"/>
</dbReference>
<name>A0ABQ8KX53_9APHY</name>
<keyword evidence="3" id="KW-1185">Reference proteome</keyword>
<dbReference type="EMBL" id="JADCUA010000002">
    <property type="protein sequence ID" value="KAH9842948.1"/>
    <property type="molecule type" value="Genomic_DNA"/>
</dbReference>
<feature type="signal peptide" evidence="1">
    <location>
        <begin position="1"/>
        <end position="24"/>
    </location>
</feature>
<reference evidence="2 3" key="1">
    <citation type="journal article" date="2021" name="Environ. Microbiol.">
        <title>Gene family expansions and transcriptome signatures uncover fungal adaptations to wood decay.</title>
        <authorList>
            <person name="Hage H."/>
            <person name="Miyauchi S."/>
            <person name="Viragh M."/>
            <person name="Drula E."/>
            <person name="Min B."/>
            <person name="Chaduli D."/>
            <person name="Navarro D."/>
            <person name="Favel A."/>
            <person name="Norest M."/>
            <person name="Lesage-Meessen L."/>
            <person name="Balint B."/>
            <person name="Merenyi Z."/>
            <person name="de Eugenio L."/>
            <person name="Morin E."/>
            <person name="Martinez A.T."/>
            <person name="Baldrian P."/>
            <person name="Stursova M."/>
            <person name="Martinez M.J."/>
            <person name="Novotny C."/>
            <person name="Magnuson J.K."/>
            <person name="Spatafora J.W."/>
            <person name="Maurice S."/>
            <person name="Pangilinan J."/>
            <person name="Andreopoulos W."/>
            <person name="LaButti K."/>
            <person name="Hundley H."/>
            <person name="Na H."/>
            <person name="Kuo A."/>
            <person name="Barry K."/>
            <person name="Lipzen A."/>
            <person name="Henrissat B."/>
            <person name="Riley R."/>
            <person name="Ahrendt S."/>
            <person name="Nagy L.G."/>
            <person name="Grigoriev I.V."/>
            <person name="Martin F."/>
            <person name="Rosso M.N."/>
        </authorList>
    </citation>
    <scope>NUCLEOTIDE SEQUENCE [LARGE SCALE GENOMIC DNA]</scope>
    <source>
        <strain evidence="2 3">CIRM-BRFM 1785</strain>
    </source>
</reference>
<sequence>MRVRAEANTHLLALLLATSRLLQSTLSPLYLSSPQHAPCTSQVRHRTRFELTARISRPLPTAICTGSRLPVAHLTHTMCLR</sequence>